<evidence type="ECO:0000313" key="12">
    <source>
        <dbReference type="EMBL" id="SEA68652.1"/>
    </source>
</evidence>
<dbReference type="AlphaFoldDB" id="A0A1H4D8P0"/>
<evidence type="ECO:0000256" key="7">
    <source>
        <dbReference type="ARBA" id="ARBA00023277"/>
    </source>
</evidence>
<dbReference type="GO" id="GO:0004134">
    <property type="term" value="F:4-alpha-glucanotransferase activity"/>
    <property type="evidence" value="ECO:0007669"/>
    <property type="project" value="UniProtKB-EC"/>
</dbReference>
<dbReference type="PANTHER" id="PTHR32438">
    <property type="entry name" value="4-ALPHA-GLUCANOTRANSFERASE DPE1, CHLOROPLASTIC/AMYLOPLASTIC"/>
    <property type="match status" value="1"/>
</dbReference>
<dbReference type="PANTHER" id="PTHR32438:SF5">
    <property type="entry name" value="4-ALPHA-GLUCANOTRANSFERASE DPE1, CHLOROPLASTIC_AMYLOPLASTIC"/>
    <property type="match status" value="1"/>
</dbReference>
<comment type="catalytic activity">
    <reaction evidence="1 10">
        <text>Transfers a segment of a (1-&gt;4)-alpha-D-glucan to a new position in an acceptor, which may be glucose or a (1-&gt;4)-alpha-D-glucan.</text>
        <dbReference type="EC" id="2.4.1.25"/>
    </reaction>
</comment>
<proteinExistence type="inferred from homology"/>
<evidence type="ECO:0000256" key="1">
    <source>
        <dbReference type="ARBA" id="ARBA00000439"/>
    </source>
</evidence>
<evidence type="ECO:0000313" key="13">
    <source>
        <dbReference type="Proteomes" id="UP000198773"/>
    </source>
</evidence>
<dbReference type="RefSeq" id="WP_091342855.1">
    <property type="nucleotide sequence ID" value="NZ_FNRM01000005.1"/>
</dbReference>
<evidence type="ECO:0000256" key="9">
    <source>
        <dbReference type="ARBA" id="ARBA00031501"/>
    </source>
</evidence>
<accession>A0A1H4D8P0</accession>
<dbReference type="GO" id="GO:0005975">
    <property type="term" value="P:carbohydrate metabolic process"/>
    <property type="evidence" value="ECO:0007669"/>
    <property type="project" value="InterPro"/>
</dbReference>
<evidence type="ECO:0000256" key="10">
    <source>
        <dbReference type="RuleBase" id="RU361207"/>
    </source>
</evidence>
<gene>
    <name evidence="12" type="ORF">SAMN04488051_105109</name>
</gene>
<dbReference type="Pfam" id="PF02446">
    <property type="entry name" value="Glyco_hydro_77"/>
    <property type="match status" value="1"/>
</dbReference>
<evidence type="ECO:0000256" key="8">
    <source>
        <dbReference type="ARBA" id="ARBA00031423"/>
    </source>
</evidence>
<evidence type="ECO:0000256" key="5">
    <source>
        <dbReference type="ARBA" id="ARBA00022676"/>
    </source>
</evidence>
<evidence type="ECO:0000256" key="6">
    <source>
        <dbReference type="ARBA" id="ARBA00022679"/>
    </source>
</evidence>
<dbReference type="EMBL" id="FNRM01000005">
    <property type="protein sequence ID" value="SEA68652.1"/>
    <property type="molecule type" value="Genomic_DNA"/>
</dbReference>
<dbReference type="STRING" id="152573.SAMN04488051_105109"/>
<keyword evidence="6 10" id="KW-0808">Transferase</keyword>
<protein>
    <recommendedName>
        <fullName evidence="4 10">4-alpha-glucanotransferase</fullName>
        <ecNumber evidence="3 10">2.4.1.25</ecNumber>
    </recommendedName>
    <alternativeName>
        <fullName evidence="8 10">Amylomaltase</fullName>
    </alternativeName>
    <alternativeName>
        <fullName evidence="9 10">Disproportionating enzyme</fullName>
    </alternativeName>
</protein>
<reference evidence="12 13" key="1">
    <citation type="submission" date="2016-10" db="EMBL/GenBank/DDBJ databases">
        <authorList>
            <person name="de Groot N.N."/>
        </authorList>
    </citation>
    <scope>NUCLEOTIDE SEQUENCE [LARGE SCALE GENOMIC DNA]</scope>
    <source>
        <strain evidence="12 13">CGMCC 1.3430</strain>
    </source>
</reference>
<dbReference type="EC" id="2.4.1.25" evidence="3 10"/>
<keyword evidence="5 10" id="KW-0328">Glycosyltransferase</keyword>
<dbReference type="SUPFAM" id="SSF51445">
    <property type="entry name" value="(Trans)glycosidases"/>
    <property type="match status" value="1"/>
</dbReference>
<comment type="similarity">
    <text evidence="2 10">Belongs to the disproportionating enzyme family.</text>
</comment>
<evidence type="ECO:0000259" key="11">
    <source>
        <dbReference type="Pfam" id="PF21226"/>
    </source>
</evidence>
<dbReference type="Proteomes" id="UP000198773">
    <property type="component" value="Unassembled WGS sequence"/>
</dbReference>
<evidence type="ECO:0000256" key="4">
    <source>
        <dbReference type="ARBA" id="ARBA00020295"/>
    </source>
</evidence>
<dbReference type="InterPro" id="IPR017853">
    <property type="entry name" value="GH"/>
</dbReference>
<dbReference type="InterPro" id="IPR003385">
    <property type="entry name" value="Glyco_hydro_77"/>
</dbReference>
<keyword evidence="7 10" id="KW-0119">Carbohydrate metabolism</keyword>
<sequence length="712" mass="80509">MELQQRLAELAGVQDHYINAHGQPETIPQQVIAGVLLAMGYDLSSEKSIAAHIQQLEAEHWRHYLQPVTVVQQHQPLQVRLQQPKQSAQSHWRWQVDTEHGQQLQGELELHQGDIVEQADLADGVWLAFHLLIPAELETGYHQLTLTAGQNQLTQRLIITPSRCFQLQDKAVFRKTAGPAIQLYALNTEHNWGIGDFGDLIRLAPQFAAAGCDFIGLNPLHALYPALPQDCSPYSPNSRLWLNSLYADLTLEPEYQATAVQQAVQSVDFKQQLQQCRQAADVDYATVSRLKQRITGLMFAHFQQQELQAATPRAKAFQRFVEDGGDSLYQLVVYKVLQQQMFAKDWQMASWQQFPSEFQWPHSPAVQQFAVQHQDAIQQQLYAQWLAYCQLAAAQQSCLQAGMAIGLYRDLAVGTNRSSAETWAEPENYFLKLSVGAPADIMAPKGQDWGLPPYNPAALKTKAYQPFIDLLQANMQHAGALRIDHVMALLRLWCTPVGKSATEGAYVRFPADDLFAILALESQRNHCVVIGEDLGTVPAEISRLLEQYQVLSYRVFLLEQKDSSYQHSDATYPERSMATVTTHDMPTMVGYWQEHDLALRHRLDLYPSAEVAGQLHQLREQEKQILRRQFDLPEGDYAALIRHSHRFVAATPAKLMAFQLEDLVLVDTPVNVPGTSTEYPNWQRRLPEPAEQLLKRADVQQLLAEIKAARGN</sequence>
<name>A0A1H4D8P0_ALKAM</name>
<dbReference type="InterPro" id="IPR048458">
    <property type="entry name" value="MalQ_N"/>
</dbReference>
<dbReference type="Pfam" id="PF21226">
    <property type="entry name" value="MalQ_N"/>
    <property type="match status" value="1"/>
</dbReference>
<dbReference type="Gene3D" id="3.20.20.80">
    <property type="entry name" value="Glycosidases"/>
    <property type="match status" value="1"/>
</dbReference>
<organism evidence="12 13">
    <name type="scientific">Alkalimonas amylolytica</name>
    <dbReference type="NCBI Taxonomy" id="152573"/>
    <lineage>
        <taxon>Bacteria</taxon>
        <taxon>Pseudomonadati</taxon>
        <taxon>Pseudomonadota</taxon>
        <taxon>Gammaproteobacteria</taxon>
        <taxon>Alkalimonas</taxon>
    </lineage>
</organism>
<keyword evidence="13" id="KW-1185">Reference proteome</keyword>
<dbReference type="OrthoDB" id="9763489at2"/>
<evidence type="ECO:0000256" key="2">
    <source>
        <dbReference type="ARBA" id="ARBA00005684"/>
    </source>
</evidence>
<evidence type="ECO:0000256" key="3">
    <source>
        <dbReference type="ARBA" id="ARBA00012560"/>
    </source>
</evidence>
<feature type="domain" description="MalQ N-terminal beta-sandwich" evidence="11">
    <location>
        <begin position="65"/>
        <end position="161"/>
    </location>
</feature>
<dbReference type="NCBIfam" id="TIGR00217">
    <property type="entry name" value="malQ"/>
    <property type="match status" value="1"/>
</dbReference>